<protein>
    <submittedName>
        <fullName evidence="3">Transposase</fullName>
    </submittedName>
</protein>
<sequence>MLTINNCSHRNDTVCVFDAMLTKYANRKRGFGDNPWLQDEKGT</sequence>
<gene>
    <name evidence="1" type="ORF">BTMF_LOCUS5503</name>
</gene>
<proteinExistence type="predicted"/>
<evidence type="ECO:0000313" key="1">
    <source>
        <dbReference type="EMBL" id="VDO18157.1"/>
    </source>
</evidence>
<evidence type="ECO:0000313" key="3">
    <source>
        <dbReference type="WBParaSite" id="BTMF_0000626101-mRNA-1"/>
    </source>
</evidence>
<dbReference type="AlphaFoldDB" id="A0A0R3QIM1"/>
<name>A0A0R3QIM1_9BILA</name>
<dbReference type="WBParaSite" id="BTMF_0000626101-mRNA-1">
    <property type="protein sequence ID" value="BTMF_0000626101-mRNA-1"/>
    <property type="gene ID" value="BTMF_0000626101"/>
</dbReference>
<accession>A0A0R3QIM1</accession>
<reference evidence="3" key="1">
    <citation type="submission" date="2017-02" db="UniProtKB">
        <authorList>
            <consortium name="WormBaseParasite"/>
        </authorList>
    </citation>
    <scope>IDENTIFICATION</scope>
</reference>
<keyword evidence="2" id="KW-1185">Reference proteome</keyword>
<reference evidence="1 2" key="2">
    <citation type="submission" date="2018-11" db="EMBL/GenBank/DDBJ databases">
        <authorList>
            <consortium name="Pathogen Informatics"/>
        </authorList>
    </citation>
    <scope>NUCLEOTIDE SEQUENCE [LARGE SCALE GENOMIC DNA]</scope>
</reference>
<dbReference type="Proteomes" id="UP000280834">
    <property type="component" value="Unassembled WGS sequence"/>
</dbReference>
<organism evidence="3">
    <name type="scientific">Brugia timori</name>
    <dbReference type="NCBI Taxonomy" id="42155"/>
    <lineage>
        <taxon>Eukaryota</taxon>
        <taxon>Metazoa</taxon>
        <taxon>Ecdysozoa</taxon>
        <taxon>Nematoda</taxon>
        <taxon>Chromadorea</taxon>
        <taxon>Rhabditida</taxon>
        <taxon>Spirurina</taxon>
        <taxon>Spiruromorpha</taxon>
        <taxon>Filarioidea</taxon>
        <taxon>Onchocercidae</taxon>
        <taxon>Brugia</taxon>
    </lineage>
</organism>
<evidence type="ECO:0000313" key="2">
    <source>
        <dbReference type="Proteomes" id="UP000280834"/>
    </source>
</evidence>
<dbReference type="EMBL" id="UZAG01005948">
    <property type="protein sequence ID" value="VDO18157.1"/>
    <property type="molecule type" value="Genomic_DNA"/>
</dbReference>